<name>A0A1J6KX19_NICAT</name>
<dbReference type="EMBL" id="MJEQ01002462">
    <property type="protein sequence ID" value="OIT27283.1"/>
    <property type="molecule type" value="Genomic_DNA"/>
</dbReference>
<sequence length="175" mass="19907">MEQLKLIVEQMLFQLKQGLVGQSSANVIETIGLLEQLKSLLLATVLHPSALAAPYPQMSQVAAPYPQMSQVAAPYPPRCSRWLLPTPRCPRWLLPTPRCPRWLRPAPRCPRWLPAPRWLWLLPHLYDRRIVAFTFKHCPNCAQNRCNPVPWSAVRDINPRQVVPVRGLVNVTGNG</sequence>
<evidence type="ECO:0000313" key="2">
    <source>
        <dbReference type="Proteomes" id="UP000187609"/>
    </source>
</evidence>
<gene>
    <name evidence="1" type="ORF">A4A49_37190</name>
</gene>
<dbReference type="Proteomes" id="UP000187609">
    <property type="component" value="Unassembled WGS sequence"/>
</dbReference>
<proteinExistence type="predicted"/>
<organism evidence="1 2">
    <name type="scientific">Nicotiana attenuata</name>
    <name type="common">Coyote tobacco</name>
    <dbReference type="NCBI Taxonomy" id="49451"/>
    <lineage>
        <taxon>Eukaryota</taxon>
        <taxon>Viridiplantae</taxon>
        <taxon>Streptophyta</taxon>
        <taxon>Embryophyta</taxon>
        <taxon>Tracheophyta</taxon>
        <taxon>Spermatophyta</taxon>
        <taxon>Magnoliopsida</taxon>
        <taxon>eudicotyledons</taxon>
        <taxon>Gunneridae</taxon>
        <taxon>Pentapetalae</taxon>
        <taxon>asterids</taxon>
        <taxon>lamiids</taxon>
        <taxon>Solanales</taxon>
        <taxon>Solanaceae</taxon>
        <taxon>Nicotianoideae</taxon>
        <taxon>Nicotianeae</taxon>
        <taxon>Nicotiana</taxon>
    </lineage>
</organism>
<dbReference type="AlphaFoldDB" id="A0A1J6KX19"/>
<protein>
    <submittedName>
        <fullName evidence="1">Uncharacterized protein</fullName>
    </submittedName>
</protein>
<evidence type="ECO:0000313" key="1">
    <source>
        <dbReference type="EMBL" id="OIT27283.1"/>
    </source>
</evidence>
<keyword evidence="2" id="KW-1185">Reference proteome</keyword>
<dbReference type="KEGG" id="nau:109214151"/>
<dbReference type="SMR" id="A0A1J6KX19"/>
<dbReference type="Gramene" id="OIT27283">
    <property type="protein sequence ID" value="OIT27283"/>
    <property type="gene ID" value="A4A49_37190"/>
</dbReference>
<comment type="caution">
    <text evidence="1">The sequence shown here is derived from an EMBL/GenBank/DDBJ whole genome shotgun (WGS) entry which is preliminary data.</text>
</comment>
<reference evidence="1" key="1">
    <citation type="submission" date="2016-11" db="EMBL/GenBank/DDBJ databases">
        <title>The genome of Nicotiana attenuata.</title>
        <authorList>
            <person name="Xu S."/>
            <person name="Brockmoeller T."/>
            <person name="Gaquerel E."/>
            <person name="Navarro A."/>
            <person name="Kuhl H."/>
            <person name="Gase K."/>
            <person name="Ling Z."/>
            <person name="Zhou W."/>
            <person name="Kreitzer C."/>
            <person name="Stanke M."/>
            <person name="Tang H."/>
            <person name="Lyons E."/>
            <person name="Pandey P."/>
            <person name="Pandey S.P."/>
            <person name="Timmermann B."/>
            <person name="Baldwin I.T."/>
        </authorList>
    </citation>
    <scope>NUCLEOTIDE SEQUENCE [LARGE SCALE GENOMIC DNA]</scope>
    <source>
        <strain evidence="1">UT</strain>
    </source>
</reference>
<accession>A0A1J6KX19</accession>